<evidence type="ECO:0008006" key="4">
    <source>
        <dbReference type="Google" id="ProtNLM"/>
    </source>
</evidence>
<dbReference type="RefSeq" id="WP_093331345.1">
    <property type="nucleotide sequence ID" value="NZ_AP027363.1"/>
</dbReference>
<evidence type="ECO:0000313" key="2">
    <source>
        <dbReference type="EMBL" id="SET75864.1"/>
    </source>
</evidence>
<dbReference type="EMBL" id="FOHK01000013">
    <property type="protein sequence ID" value="SET75864.1"/>
    <property type="molecule type" value="Genomic_DNA"/>
</dbReference>
<evidence type="ECO:0000313" key="3">
    <source>
        <dbReference type="Proteomes" id="UP000199308"/>
    </source>
</evidence>
<feature type="signal peptide" evidence="1">
    <location>
        <begin position="1"/>
        <end position="22"/>
    </location>
</feature>
<dbReference type="Proteomes" id="UP000199308">
    <property type="component" value="Unassembled WGS sequence"/>
</dbReference>
<gene>
    <name evidence="2" type="ORF">SAMN05660429_02616</name>
</gene>
<feature type="chain" id="PRO_5011503523" description="EF-hand domain-containing protein" evidence="1">
    <location>
        <begin position="23"/>
        <end position="64"/>
    </location>
</feature>
<protein>
    <recommendedName>
        <fullName evidence="4">EF-hand domain-containing protein</fullName>
    </recommendedName>
</protein>
<dbReference type="PROSITE" id="PS00018">
    <property type="entry name" value="EF_HAND_1"/>
    <property type="match status" value="1"/>
</dbReference>
<evidence type="ECO:0000256" key="1">
    <source>
        <dbReference type="SAM" id="SignalP"/>
    </source>
</evidence>
<dbReference type="InterPro" id="IPR018247">
    <property type="entry name" value="EF_Hand_1_Ca_BS"/>
</dbReference>
<keyword evidence="3" id="KW-1185">Reference proteome</keyword>
<dbReference type="AlphaFoldDB" id="A0A1I0GX93"/>
<proteinExistence type="predicted"/>
<sequence length="64" mass="7327">MKTLLYTALYCFTLLNSSALFANQLNISDGEKSRFNQLDSNNDDALDNIEFRETTKGWMTKAGW</sequence>
<reference evidence="2 3" key="1">
    <citation type="submission" date="2016-10" db="EMBL/GenBank/DDBJ databases">
        <authorList>
            <person name="de Groot N.N."/>
        </authorList>
    </citation>
    <scope>NUCLEOTIDE SEQUENCE [LARGE SCALE GENOMIC DNA]</scope>
    <source>
        <strain evidence="2 3">DSM 19706</strain>
    </source>
</reference>
<organism evidence="2 3">
    <name type="scientific">Thalassotalea agarivorans</name>
    <name type="common">Thalassomonas agarivorans</name>
    <dbReference type="NCBI Taxonomy" id="349064"/>
    <lineage>
        <taxon>Bacteria</taxon>
        <taxon>Pseudomonadati</taxon>
        <taxon>Pseudomonadota</taxon>
        <taxon>Gammaproteobacteria</taxon>
        <taxon>Alteromonadales</taxon>
        <taxon>Colwelliaceae</taxon>
        <taxon>Thalassotalea</taxon>
    </lineage>
</organism>
<accession>A0A1I0GX93</accession>
<name>A0A1I0GX93_THASX</name>
<keyword evidence="1" id="KW-0732">Signal</keyword>